<comment type="caution">
    <text evidence="4">The sequence shown here is derived from an EMBL/GenBank/DDBJ whole genome shotgun (WGS) entry which is preliminary data.</text>
</comment>
<dbReference type="GO" id="GO:0005524">
    <property type="term" value="F:ATP binding"/>
    <property type="evidence" value="ECO:0007669"/>
    <property type="project" value="UniProtKB-KW"/>
</dbReference>
<feature type="domain" description="ABC transporter" evidence="3">
    <location>
        <begin position="10"/>
        <end position="251"/>
    </location>
</feature>
<gene>
    <name evidence="4" type="ORF">ELQ35_09570</name>
</gene>
<dbReference type="GO" id="GO:0016887">
    <property type="term" value="F:ATP hydrolysis activity"/>
    <property type="evidence" value="ECO:0007669"/>
    <property type="project" value="InterPro"/>
</dbReference>
<keyword evidence="2 4" id="KW-0067">ATP-binding</keyword>
<dbReference type="PROSITE" id="PS00211">
    <property type="entry name" value="ABC_TRANSPORTER_1"/>
    <property type="match status" value="1"/>
</dbReference>
<dbReference type="EMBL" id="RYZZ01000007">
    <property type="protein sequence ID" value="RUQ30566.1"/>
    <property type="molecule type" value="Genomic_DNA"/>
</dbReference>
<keyword evidence="5" id="KW-1185">Reference proteome</keyword>
<dbReference type="PROSITE" id="PS50893">
    <property type="entry name" value="ABC_TRANSPORTER_2"/>
    <property type="match status" value="1"/>
</dbReference>
<dbReference type="Gene3D" id="3.40.50.300">
    <property type="entry name" value="P-loop containing nucleotide triphosphate hydrolases"/>
    <property type="match status" value="1"/>
</dbReference>
<dbReference type="SMART" id="SM00382">
    <property type="entry name" value="AAA"/>
    <property type="match status" value="1"/>
</dbReference>
<dbReference type="Pfam" id="PF00005">
    <property type="entry name" value="ABC_tran"/>
    <property type="match status" value="1"/>
</dbReference>
<dbReference type="PANTHER" id="PTHR43158">
    <property type="entry name" value="SKFA PEPTIDE EXPORT ATP-BINDING PROTEIN SKFE"/>
    <property type="match status" value="1"/>
</dbReference>
<dbReference type="InterPro" id="IPR017871">
    <property type="entry name" value="ABC_transporter-like_CS"/>
</dbReference>
<dbReference type="InterPro" id="IPR027417">
    <property type="entry name" value="P-loop_NTPase"/>
</dbReference>
<organism evidence="4 5">
    <name type="scientific">Peribacillus cavernae</name>
    <dbReference type="NCBI Taxonomy" id="1674310"/>
    <lineage>
        <taxon>Bacteria</taxon>
        <taxon>Bacillati</taxon>
        <taxon>Bacillota</taxon>
        <taxon>Bacilli</taxon>
        <taxon>Bacillales</taxon>
        <taxon>Bacillaceae</taxon>
        <taxon>Peribacillus</taxon>
    </lineage>
</organism>
<accession>A0A3S0U5E9</accession>
<dbReference type="PANTHER" id="PTHR43158:SF2">
    <property type="entry name" value="SKFA PEPTIDE EXPORT ATP-BINDING PROTEIN SKFE"/>
    <property type="match status" value="1"/>
</dbReference>
<evidence type="ECO:0000313" key="5">
    <source>
        <dbReference type="Proteomes" id="UP000267430"/>
    </source>
</evidence>
<evidence type="ECO:0000259" key="3">
    <source>
        <dbReference type="PROSITE" id="PS50893"/>
    </source>
</evidence>
<keyword evidence="1" id="KW-0547">Nucleotide-binding</keyword>
<name>A0A3S0U5E9_9BACI</name>
<evidence type="ECO:0000256" key="1">
    <source>
        <dbReference type="ARBA" id="ARBA00022741"/>
    </source>
</evidence>
<dbReference type="RefSeq" id="WP_126864587.1">
    <property type="nucleotide sequence ID" value="NZ_JAUSTX010000001.1"/>
</dbReference>
<proteinExistence type="predicted"/>
<sequence length="281" mass="31439">MSQTNSSSVISVKNIDWKRNGKQILNEVSWDVQMGEHWALLGLNGSGKTSLLKVITGYQWPNSGEVSVLEKRFGKTNIPELRKSIGWVSASLDDQFQTRLSDTTLEIVLSGKFASIGLYEEITEGDVERGKQLLEQFKIRHLADQSITSLSQGEKRKAMIARALMASPRLLILDEPCNGLDIYSKEELLSTIEEMIAAPDGPTLLYVTHHIEEIVPSISHALLINSGNVIAKGDKKTTLTESLLEKTFNVPMSLEWENERPWIRIKLDKGIVKQFPHVVST</sequence>
<reference evidence="4 5" key="1">
    <citation type="submission" date="2018-12" db="EMBL/GenBank/DDBJ databases">
        <title>Bacillus chawlae sp. nov., Bacillus glennii sp. nov., and Bacillus saganii sp. nov. Isolated from the Vehicle Assembly Building at Kennedy Space Center where the Viking Spacecraft were Assembled.</title>
        <authorList>
            <person name="Seuylemezian A."/>
            <person name="Vaishampayan P."/>
        </authorList>
    </citation>
    <scope>NUCLEOTIDE SEQUENCE [LARGE SCALE GENOMIC DNA]</scope>
    <source>
        <strain evidence="4 5">L5</strain>
    </source>
</reference>
<dbReference type="OrthoDB" id="9789994at2"/>
<dbReference type="AlphaFoldDB" id="A0A3S0U5E9"/>
<dbReference type="InterPro" id="IPR003593">
    <property type="entry name" value="AAA+_ATPase"/>
</dbReference>
<dbReference type="Proteomes" id="UP000267430">
    <property type="component" value="Unassembled WGS sequence"/>
</dbReference>
<evidence type="ECO:0000256" key="2">
    <source>
        <dbReference type="ARBA" id="ARBA00022840"/>
    </source>
</evidence>
<dbReference type="InterPro" id="IPR003439">
    <property type="entry name" value="ABC_transporter-like_ATP-bd"/>
</dbReference>
<evidence type="ECO:0000313" key="4">
    <source>
        <dbReference type="EMBL" id="RUQ30566.1"/>
    </source>
</evidence>
<dbReference type="SUPFAM" id="SSF52540">
    <property type="entry name" value="P-loop containing nucleoside triphosphate hydrolases"/>
    <property type="match status" value="1"/>
</dbReference>
<protein>
    <submittedName>
        <fullName evidence="4">ABC transporter ATP-binding protein</fullName>
    </submittedName>
</protein>